<feature type="compositionally biased region" description="Polar residues" evidence="1">
    <location>
        <begin position="719"/>
        <end position="754"/>
    </location>
</feature>
<feature type="compositionally biased region" description="Pro residues" evidence="1">
    <location>
        <begin position="7"/>
        <end position="21"/>
    </location>
</feature>
<feature type="compositionally biased region" description="Low complexity" evidence="1">
    <location>
        <begin position="375"/>
        <end position="385"/>
    </location>
</feature>
<reference evidence="2 3" key="1">
    <citation type="journal article" date="2011" name="PLoS Pathog.">
        <title>Endophytic Life Strategies Decoded by Genome and Transcriptome Analyses of the Mutualistic Root Symbiont Piriformospora indica.</title>
        <authorList>
            <person name="Zuccaro A."/>
            <person name="Lahrmann U."/>
            <person name="Guldener U."/>
            <person name="Langen G."/>
            <person name="Pfiffi S."/>
            <person name="Biedenkopf D."/>
            <person name="Wong P."/>
            <person name="Samans B."/>
            <person name="Grimm C."/>
            <person name="Basiewicz M."/>
            <person name="Murat C."/>
            <person name="Martin F."/>
            <person name="Kogel K.H."/>
        </authorList>
    </citation>
    <scope>NUCLEOTIDE SEQUENCE [LARGE SCALE GENOMIC DNA]</scope>
    <source>
        <strain evidence="2 3">DSM 11827</strain>
    </source>
</reference>
<proteinExistence type="predicted"/>
<gene>
    <name evidence="2" type="ORF">PIIN_05480</name>
</gene>
<dbReference type="OMA" id="PRAHYER"/>
<feature type="region of interest" description="Disordered" evidence="1">
    <location>
        <begin position="690"/>
        <end position="754"/>
    </location>
</feature>
<organism evidence="2 3">
    <name type="scientific">Serendipita indica (strain DSM 11827)</name>
    <name type="common">Root endophyte fungus</name>
    <name type="synonym">Piriformospora indica</name>
    <dbReference type="NCBI Taxonomy" id="1109443"/>
    <lineage>
        <taxon>Eukaryota</taxon>
        <taxon>Fungi</taxon>
        <taxon>Dikarya</taxon>
        <taxon>Basidiomycota</taxon>
        <taxon>Agaricomycotina</taxon>
        <taxon>Agaricomycetes</taxon>
        <taxon>Sebacinales</taxon>
        <taxon>Serendipitaceae</taxon>
        <taxon>Serendipita</taxon>
    </lineage>
</organism>
<evidence type="ECO:0000313" key="3">
    <source>
        <dbReference type="Proteomes" id="UP000007148"/>
    </source>
</evidence>
<feature type="compositionally biased region" description="Basic and acidic residues" evidence="1">
    <location>
        <begin position="232"/>
        <end position="246"/>
    </location>
</feature>
<feature type="compositionally biased region" description="Polar residues" evidence="1">
    <location>
        <begin position="690"/>
        <end position="708"/>
    </location>
</feature>
<protein>
    <submittedName>
        <fullName evidence="2">Uncharacterized protein</fullName>
    </submittedName>
</protein>
<dbReference type="AlphaFoldDB" id="G4TJQ1"/>
<feature type="compositionally biased region" description="Basic and acidic residues" evidence="1">
    <location>
        <begin position="481"/>
        <end position="521"/>
    </location>
</feature>
<comment type="caution">
    <text evidence="2">The sequence shown here is derived from an EMBL/GenBank/DDBJ whole genome shotgun (WGS) entry which is preliminary data.</text>
</comment>
<dbReference type="Proteomes" id="UP000007148">
    <property type="component" value="Unassembled WGS sequence"/>
</dbReference>
<keyword evidence="3" id="KW-1185">Reference proteome</keyword>
<feature type="region of interest" description="Disordered" evidence="1">
    <location>
        <begin position="225"/>
        <end position="651"/>
    </location>
</feature>
<evidence type="ECO:0000256" key="1">
    <source>
        <dbReference type="SAM" id="MobiDB-lite"/>
    </source>
</evidence>
<dbReference type="InParanoid" id="G4TJQ1"/>
<evidence type="ECO:0000313" key="2">
    <source>
        <dbReference type="EMBL" id="CCA71544.1"/>
    </source>
</evidence>
<feature type="compositionally biased region" description="Polar residues" evidence="1">
    <location>
        <begin position="572"/>
        <end position="610"/>
    </location>
</feature>
<dbReference type="HOGENOM" id="CLU_369226_0_0_1"/>
<name>G4TJQ1_SERID</name>
<feature type="region of interest" description="Disordered" evidence="1">
    <location>
        <begin position="171"/>
        <end position="191"/>
    </location>
</feature>
<feature type="region of interest" description="Disordered" evidence="1">
    <location>
        <begin position="1"/>
        <end position="23"/>
    </location>
</feature>
<dbReference type="EMBL" id="CAFZ01000124">
    <property type="protein sequence ID" value="CCA71544.1"/>
    <property type="molecule type" value="Genomic_DNA"/>
</dbReference>
<accession>G4TJQ1</accession>
<feature type="compositionally biased region" description="Basic and acidic residues" evidence="1">
    <location>
        <begin position="276"/>
        <end position="287"/>
    </location>
</feature>
<sequence length="754" mass="82903">MNQQRAPLPPLPTNPMLPPKPEFTSFSFTGAIARKTRPSKLLSRIEQAGLQIASASVLNSASPTSQPSGVNRSLDFSVQTSTEFPSFAPSFGPDAPTVPFDEAMEVLAPAPEREEIQSVSLPDTSGEVAEGHLLDRWSRNTTLLRCDDIELHAKQVTDEWAQVVRAPLQASPVPGPTLSFSSPLEQDSGNPLVPTKSAFPLSSCFSDTFQPTQGLTNHTAYPQLETSASSRVEGREDNPLPHEGPRMPETMEAQPSLPTPTSQVAEGCGKPQTDGLIDKDVKLRPADKGASNRPTDSALNGRPRLSLNIEKGKHNIHRDPNHEPSPPSASSTTAPGTCAINRSPRFSPSTLAYPRAQSSYGHQLRRRSASPPPRNSRSFAFSPSRSHARQRSSSPPPRGTYRTQYMLQSPRSRRIRDSPPHLYRNLPSSTTSRHLPPRPRRSSPPSNRLVDYFYEPYRSFPPSRDNGHGPSRFPEAPLPRAHYERPRSPVRSPIKERFQPSIHRSEQKLGDFEPKREDTRSTRYSPLHNVGTGSYTRPENPKQGISYKRSREDTGPAPQNDHAEPVPKRQRTVQTIQSESIPALTSSRDSHIPNQSTNKSQSQSRSTSPQGPAFEKKGKLWNMLAGGSNSPTESVDCSTLTGVGPSAPQHVWPMESVPLQERMKPTIQQPMGQIPKAGLAERLGGVQNTEVSVQHTTRTSPNSASLVNRINRDEPSAKPTPSTQRRANTKQETLAQRMSLEQPNSSSTLISRLS</sequence>
<feature type="compositionally biased region" description="Polar residues" evidence="1">
    <location>
        <begin position="627"/>
        <end position="641"/>
    </location>
</feature>
<feature type="compositionally biased region" description="Polar residues" evidence="1">
    <location>
        <begin position="178"/>
        <end position="189"/>
    </location>
</feature>
<feature type="compositionally biased region" description="Polar residues" evidence="1">
    <location>
        <begin position="344"/>
        <end position="361"/>
    </location>
</feature>
<feature type="compositionally biased region" description="Basic and acidic residues" evidence="1">
    <location>
        <begin position="310"/>
        <end position="322"/>
    </location>
</feature>